<evidence type="ECO:0000256" key="1">
    <source>
        <dbReference type="ARBA" id="ARBA00002561"/>
    </source>
</evidence>
<comment type="caution">
    <text evidence="4">The sequence shown here is derived from an EMBL/GenBank/DDBJ whole genome shotgun (WGS) entry which is preliminary data.</text>
</comment>
<evidence type="ECO:0000313" key="4">
    <source>
        <dbReference type="EMBL" id="GGA50040.1"/>
    </source>
</evidence>
<dbReference type="RefSeq" id="WP_229736076.1">
    <property type="nucleotide sequence ID" value="NZ_BMEX01000008.1"/>
</dbReference>
<accession>A0ABQ1GTU4</accession>
<proteinExistence type="inferred from homology"/>
<dbReference type="PANTHER" id="PTHR34297:SF3">
    <property type="entry name" value="ALKALINE SHOCK PROTEIN 23"/>
    <property type="match status" value="1"/>
</dbReference>
<dbReference type="EMBL" id="BMEX01000008">
    <property type="protein sequence ID" value="GGA50040.1"/>
    <property type="molecule type" value="Genomic_DNA"/>
</dbReference>
<evidence type="ECO:0000256" key="3">
    <source>
        <dbReference type="ARBA" id="ARBA00019574"/>
    </source>
</evidence>
<protein>
    <recommendedName>
        <fullName evidence="3">Alkaline shock protein 23</fullName>
    </recommendedName>
</protein>
<reference evidence="5" key="1">
    <citation type="journal article" date="2019" name="Int. J. Syst. Evol. Microbiol.">
        <title>The Global Catalogue of Microorganisms (GCM) 10K type strain sequencing project: providing services to taxonomists for standard genome sequencing and annotation.</title>
        <authorList>
            <consortium name="The Broad Institute Genomics Platform"/>
            <consortium name="The Broad Institute Genome Sequencing Center for Infectious Disease"/>
            <person name="Wu L."/>
            <person name="Ma J."/>
        </authorList>
    </citation>
    <scope>NUCLEOTIDE SEQUENCE [LARGE SCALE GENOMIC DNA]</scope>
    <source>
        <strain evidence="5">CGMCC 1.12404</strain>
    </source>
</reference>
<dbReference type="Proteomes" id="UP000617979">
    <property type="component" value="Unassembled WGS sequence"/>
</dbReference>
<dbReference type="PANTHER" id="PTHR34297">
    <property type="entry name" value="HYPOTHETICAL CYTOSOLIC PROTEIN-RELATED"/>
    <property type="match status" value="1"/>
</dbReference>
<name>A0ABQ1GTU4_9BACL</name>
<gene>
    <name evidence="4" type="ORF">GCM10007416_23990</name>
</gene>
<evidence type="ECO:0000313" key="5">
    <source>
        <dbReference type="Proteomes" id="UP000617979"/>
    </source>
</evidence>
<dbReference type="Pfam" id="PF03780">
    <property type="entry name" value="Asp23"/>
    <property type="match status" value="1"/>
</dbReference>
<keyword evidence="5" id="KW-1185">Reference proteome</keyword>
<comment type="similarity">
    <text evidence="2">Belongs to the asp23 family.</text>
</comment>
<comment type="function">
    <text evidence="1">May play a key role in alkaline pH tolerance.</text>
</comment>
<sequence>MKDHASEGSIRIADDVVAVIAGLAATKTKGVASMSGGITEGWAKRVSGKNVTRGVSVEVGQVEAAIDLRVIVEYGVKIHEVARDLQENVKEAVETMTGLSVVEVNIKVEGVDFREEVPVEEERGVR</sequence>
<dbReference type="InterPro" id="IPR005531">
    <property type="entry name" value="Asp23"/>
</dbReference>
<organism evidence="4 5">
    <name type="scientific">Kroppenstedtia guangzhouensis</name>
    <dbReference type="NCBI Taxonomy" id="1274356"/>
    <lineage>
        <taxon>Bacteria</taxon>
        <taxon>Bacillati</taxon>
        <taxon>Bacillota</taxon>
        <taxon>Bacilli</taxon>
        <taxon>Bacillales</taxon>
        <taxon>Thermoactinomycetaceae</taxon>
        <taxon>Kroppenstedtia</taxon>
    </lineage>
</organism>
<evidence type="ECO:0000256" key="2">
    <source>
        <dbReference type="ARBA" id="ARBA00005721"/>
    </source>
</evidence>